<dbReference type="InterPro" id="IPR053142">
    <property type="entry name" value="PchR_regulatory_protein"/>
</dbReference>
<dbReference type="GO" id="GO:0043565">
    <property type="term" value="F:sequence-specific DNA binding"/>
    <property type="evidence" value="ECO:0007669"/>
    <property type="project" value="InterPro"/>
</dbReference>
<evidence type="ECO:0000256" key="2">
    <source>
        <dbReference type="ARBA" id="ARBA00023125"/>
    </source>
</evidence>
<keyword evidence="2" id="KW-0238">DNA-binding</keyword>
<protein>
    <submittedName>
        <fullName evidence="5">AraC Family Transcriptional Regulator</fullName>
    </submittedName>
</protein>
<dbReference type="EMBL" id="CP002886">
    <property type="protein sequence ID" value="AEW71959.1"/>
    <property type="molecule type" value="Genomic_DNA"/>
</dbReference>
<dbReference type="AlphaFoldDB" id="G8LKB3"/>
<gene>
    <name evidence="5" type="primary">yqhC</name>
    <name evidence="5" type="ORF">EcWSU1_00519</name>
</gene>
<dbReference type="Gene3D" id="1.10.10.60">
    <property type="entry name" value="Homeodomain-like"/>
    <property type="match status" value="1"/>
</dbReference>
<proteinExistence type="predicted"/>
<accession>G8LKB3</accession>
<dbReference type="GO" id="GO:0003700">
    <property type="term" value="F:DNA-binding transcription factor activity"/>
    <property type="evidence" value="ECO:0007669"/>
    <property type="project" value="InterPro"/>
</dbReference>
<dbReference type="Proteomes" id="UP000007838">
    <property type="component" value="Chromosome"/>
</dbReference>
<name>G8LKB3_9ENTR</name>
<evidence type="ECO:0000256" key="1">
    <source>
        <dbReference type="ARBA" id="ARBA00023015"/>
    </source>
</evidence>
<dbReference type="PANTHER" id="PTHR47893">
    <property type="entry name" value="REGULATORY PROTEIN PCHR"/>
    <property type="match status" value="1"/>
</dbReference>
<dbReference type="PANTHER" id="PTHR47893:SF1">
    <property type="entry name" value="REGULATORY PROTEIN PCHR"/>
    <property type="match status" value="1"/>
</dbReference>
<evidence type="ECO:0000256" key="3">
    <source>
        <dbReference type="ARBA" id="ARBA00023163"/>
    </source>
</evidence>
<dbReference type="PROSITE" id="PS01124">
    <property type="entry name" value="HTH_ARAC_FAMILY_2"/>
    <property type="match status" value="1"/>
</dbReference>
<dbReference type="KEGG" id="eec:EcWSU1_00519"/>
<evidence type="ECO:0000313" key="5">
    <source>
        <dbReference type="EMBL" id="AEW71959.1"/>
    </source>
</evidence>
<dbReference type="HOGENOM" id="CLU_052345_1_0_6"/>
<dbReference type="InterPro" id="IPR018060">
    <property type="entry name" value="HTH_AraC"/>
</dbReference>
<organism evidence="5 6">
    <name type="scientific">Enterobacter ludwigii</name>
    <dbReference type="NCBI Taxonomy" id="299767"/>
    <lineage>
        <taxon>Bacteria</taxon>
        <taxon>Pseudomonadati</taxon>
        <taxon>Pseudomonadota</taxon>
        <taxon>Gammaproteobacteria</taxon>
        <taxon>Enterobacterales</taxon>
        <taxon>Enterobacteriaceae</taxon>
        <taxon>Enterobacter</taxon>
        <taxon>Enterobacter cloacae complex</taxon>
    </lineage>
</organism>
<dbReference type="Pfam" id="PF12833">
    <property type="entry name" value="HTH_18"/>
    <property type="match status" value="1"/>
</dbReference>
<dbReference type="eggNOG" id="COG2207">
    <property type="taxonomic scope" value="Bacteria"/>
</dbReference>
<dbReference type="InterPro" id="IPR009057">
    <property type="entry name" value="Homeodomain-like_sf"/>
</dbReference>
<evidence type="ECO:0000259" key="4">
    <source>
        <dbReference type="PROSITE" id="PS01124"/>
    </source>
</evidence>
<dbReference type="InterPro" id="IPR018062">
    <property type="entry name" value="HTH_AraC-typ_CS"/>
</dbReference>
<sequence>MVLFRLSFPRCRHRHMLQRENRSAKRLFFVEDFQIFGERYGIDYRFPQLKDAQVNNRAVLQGNVEEMTLSSGISLTHSNVRVLQPYETTSRHSSPLYMLVVLEGGVTIALNGVEYVVRSGMAFSSRLSEEQIMCARHDADSTLKTLSFGLFPHDARREALLESLLQEWQSLNAPTLVWHVPEFVLAGIQHAQQQGLSALSRQLLLEGLMYQLLGQGLAQRQQSFPCRPEHARLERVRSRLEQSPEQDHTLAQLAALAAMSPSSLRSKFRQRYGCTLFDYLRECRLALARRYLLEGYSVQQAAWMCGYQHATNFATAFRRHYGIAPGDVRKRR</sequence>
<keyword evidence="1" id="KW-0805">Transcription regulation</keyword>
<feature type="domain" description="HTH araC/xylS-type" evidence="4">
    <location>
        <begin position="234"/>
        <end position="331"/>
    </location>
</feature>
<evidence type="ECO:0000313" key="6">
    <source>
        <dbReference type="Proteomes" id="UP000007838"/>
    </source>
</evidence>
<keyword evidence="3" id="KW-0804">Transcription</keyword>
<reference evidence="5 6" key="1">
    <citation type="journal article" date="2011" name="Stand. Genomic Sci.">
        <title>Complete genome of the onion pathogen Enterobacter cloacae EcWSU1.</title>
        <authorList>
            <person name="Humann J.L."/>
            <person name="Wildung M."/>
            <person name="Cheng C.H."/>
            <person name="Lee T."/>
            <person name="Stewart J.E."/>
            <person name="Drew J.C."/>
            <person name="Triplett E.W."/>
            <person name="Main D."/>
            <person name="Schroeder B.K."/>
        </authorList>
    </citation>
    <scope>NUCLEOTIDE SEQUENCE [LARGE SCALE GENOMIC DNA]</scope>
    <source>
        <strain evidence="5 6">EcWSU1</strain>
    </source>
</reference>
<dbReference type="SUPFAM" id="SSF46689">
    <property type="entry name" value="Homeodomain-like"/>
    <property type="match status" value="2"/>
</dbReference>
<dbReference type="SMART" id="SM00342">
    <property type="entry name" value="HTH_ARAC"/>
    <property type="match status" value="1"/>
</dbReference>
<dbReference type="PROSITE" id="PS00041">
    <property type="entry name" value="HTH_ARAC_FAMILY_1"/>
    <property type="match status" value="1"/>
</dbReference>